<reference evidence="2" key="1">
    <citation type="submission" date="2022-03" db="EMBL/GenBank/DDBJ databases">
        <authorList>
            <person name="Alioto T."/>
            <person name="Alioto T."/>
            <person name="Gomez Garrido J."/>
        </authorList>
    </citation>
    <scope>NUCLEOTIDE SEQUENCE</scope>
</reference>
<evidence type="ECO:0000313" key="3">
    <source>
        <dbReference type="Proteomes" id="UP001295444"/>
    </source>
</evidence>
<dbReference type="GO" id="GO:0016301">
    <property type="term" value="F:kinase activity"/>
    <property type="evidence" value="ECO:0007669"/>
    <property type="project" value="UniProtKB-KW"/>
</dbReference>
<keyword evidence="3" id="KW-1185">Reference proteome</keyword>
<feature type="compositionally biased region" description="Basic and acidic residues" evidence="1">
    <location>
        <begin position="186"/>
        <end position="200"/>
    </location>
</feature>
<dbReference type="EMBL" id="OW240913">
    <property type="protein sequence ID" value="CAH2247654.1"/>
    <property type="molecule type" value="Genomic_DNA"/>
</dbReference>
<keyword evidence="2" id="KW-0418">Kinase</keyword>
<feature type="region of interest" description="Disordered" evidence="1">
    <location>
        <begin position="186"/>
        <end position="235"/>
    </location>
</feature>
<feature type="compositionally biased region" description="Polar residues" evidence="1">
    <location>
        <begin position="81"/>
        <end position="91"/>
    </location>
</feature>
<evidence type="ECO:0000256" key="1">
    <source>
        <dbReference type="SAM" id="MobiDB-lite"/>
    </source>
</evidence>
<accession>A0AAD1VPQ8</accession>
<proteinExistence type="predicted"/>
<protein>
    <submittedName>
        <fullName evidence="2">TRAF2 and NCK-interacting kinase isoform X4</fullName>
    </submittedName>
</protein>
<organism evidence="2 3">
    <name type="scientific">Pelobates cultripes</name>
    <name type="common">Western spadefoot toad</name>
    <dbReference type="NCBI Taxonomy" id="61616"/>
    <lineage>
        <taxon>Eukaryota</taxon>
        <taxon>Metazoa</taxon>
        <taxon>Chordata</taxon>
        <taxon>Craniata</taxon>
        <taxon>Vertebrata</taxon>
        <taxon>Euteleostomi</taxon>
        <taxon>Amphibia</taxon>
        <taxon>Batrachia</taxon>
        <taxon>Anura</taxon>
        <taxon>Pelobatoidea</taxon>
        <taxon>Pelobatidae</taxon>
        <taxon>Pelobates</taxon>
    </lineage>
</organism>
<feature type="region of interest" description="Disordered" evidence="1">
    <location>
        <begin position="110"/>
        <end position="173"/>
    </location>
</feature>
<keyword evidence="2" id="KW-0808">Transferase</keyword>
<feature type="compositionally biased region" description="Acidic residues" evidence="1">
    <location>
        <begin position="207"/>
        <end position="221"/>
    </location>
</feature>
<gene>
    <name evidence="2" type="ORF">PECUL_23A047871</name>
</gene>
<dbReference type="AlphaFoldDB" id="A0AAD1VPQ8"/>
<evidence type="ECO:0000313" key="2">
    <source>
        <dbReference type="EMBL" id="CAH2247654.1"/>
    </source>
</evidence>
<feature type="region of interest" description="Disordered" evidence="1">
    <location>
        <begin position="48"/>
        <end position="91"/>
    </location>
</feature>
<dbReference type="Proteomes" id="UP001295444">
    <property type="component" value="Chromosome 02"/>
</dbReference>
<feature type="compositionally biased region" description="Basic and acidic residues" evidence="1">
    <location>
        <begin position="153"/>
        <end position="162"/>
    </location>
</feature>
<feature type="compositionally biased region" description="Polar residues" evidence="1">
    <location>
        <begin position="130"/>
        <end position="139"/>
    </location>
</feature>
<name>A0AAD1VPQ8_PELCU</name>
<sequence length="235" mass="25624">MLYNSKLIANAIQSYLESPLCLSCNSPLCPAVWELQQNLQAARDTEGRTGFVSARSPAVPSATYGSEDLPLPGGKGREKSPSSYHSHPCLSTPTNSYQSSLCLPSHSPIMPNNLSSPQPPITSYLHPSLLSEQTGNNKPEGSPLLPHEVSNTKPEENRDATRPSRPASYKKAIDEDLTALAKELRELRIEETNRPIKKVTDYSSSSEESETSEEEDGEAENQDGTVSVSDIPRLM</sequence>